<dbReference type="Proteomes" id="UP000032352">
    <property type="component" value="Chromosome pTvir"/>
</dbReference>
<comment type="similarity">
    <text evidence="1">Belongs to the CsgA/CsgB family.</text>
</comment>
<evidence type="ECO:0000313" key="4">
    <source>
        <dbReference type="Proteomes" id="UP000032352"/>
    </source>
</evidence>
<evidence type="ECO:0000256" key="2">
    <source>
        <dbReference type="ARBA" id="ARBA00022729"/>
    </source>
</evidence>
<organism evidence="3 4">
    <name type="scientific">Thalassomonas viridans</name>
    <dbReference type="NCBI Taxonomy" id="137584"/>
    <lineage>
        <taxon>Bacteria</taxon>
        <taxon>Pseudomonadati</taxon>
        <taxon>Pseudomonadota</taxon>
        <taxon>Gammaproteobacteria</taxon>
        <taxon>Alteromonadales</taxon>
        <taxon>Colwelliaceae</taxon>
        <taxon>Thalassomonas</taxon>
    </lineage>
</organism>
<dbReference type="Pfam" id="PF07012">
    <property type="entry name" value="Curlin_rpt"/>
    <property type="match status" value="1"/>
</dbReference>
<dbReference type="GO" id="GO:0007155">
    <property type="term" value="P:cell adhesion"/>
    <property type="evidence" value="ECO:0007669"/>
    <property type="project" value="InterPro"/>
</dbReference>
<dbReference type="EMBL" id="CP059734">
    <property type="protein sequence ID" value="WDE08630.1"/>
    <property type="molecule type" value="Genomic_DNA"/>
</dbReference>
<name>A0AAE9Z9Q3_9GAMM</name>
<proteinExistence type="inferred from homology"/>
<dbReference type="RefSeq" id="WP_152647353.1">
    <property type="nucleotide sequence ID" value="NZ_CP059734.1"/>
</dbReference>
<keyword evidence="2" id="KW-0732">Signal</keyword>
<keyword evidence="4" id="KW-1185">Reference proteome</keyword>
<dbReference type="AlphaFoldDB" id="A0AAE9Z9Q3"/>
<evidence type="ECO:0000313" key="3">
    <source>
        <dbReference type="EMBL" id="WDE08630.1"/>
    </source>
</evidence>
<gene>
    <name evidence="3" type="ORF">SG34_032440</name>
</gene>
<protein>
    <submittedName>
        <fullName evidence="3">Curlin repeat-containing protein</fullName>
    </submittedName>
</protein>
<evidence type="ECO:0000256" key="1">
    <source>
        <dbReference type="ARBA" id="ARBA00009766"/>
    </source>
</evidence>
<sequence length="152" mass="17322">MKLQRQQQKRRVDTVMIEIFMWATLFSCPVKSASPDLQESPLSRSLSTSSAIAMAKQSLELKQKGNFNKVAINQIENKNNNIIIHQHGDNNHINLQQEGTENQADIFQENNGNFADIHQFGDANNAIIRQYGNESLRLTQWGDEMTVKISQH</sequence>
<dbReference type="InterPro" id="IPR009742">
    <property type="entry name" value="Curlin_rpt"/>
</dbReference>
<accession>A0AAE9Z9Q3</accession>
<reference evidence="3 4" key="2">
    <citation type="journal article" date="2022" name="Mar. Drugs">
        <title>Bioassay-Guided Fractionation Leads to the Detection of Cholic Acid Generated by the Rare Thalassomonas sp.</title>
        <authorList>
            <person name="Pheiffer F."/>
            <person name="Schneider Y.K."/>
            <person name="Hansen E.H."/>
            <person name="Andersen J.H."/>
            <person name="Isaksson J."/>
            <person name="Busche T."/>
            <person name="R C."/>
            <person name="Kalinowski J."/>
            <person name="Zyl L.V."/>
            <person name="Trindade M."/>
        </authorList>
    </citation>
    <scope>NUCLEOTIDE SEQUENCE [LARGE SCALE GENOMIC DNA]</scope>
    <source>
        <strain evidence="3 4">XOM25</strain>
    </source>
</reference>
<dbReference type="GO" id="GO:0009289">
    <property type="term" value="C:pilus"/>
    <property type="evidence" value="ECO:0007669"/>
    <property type="project" value="InterPro"/>
</dbReference>
<reference evidence="3 4" key="1">
    <citation type="journal article" date="2015" name="Genome Announc.">
        <title>Draft Genome Sequences of Marine Isolates of Thalassomonas viridans and Thalassomonas actiniarum.</title>
        <authorList>
            <person name="Olonade I."/>
            <person name="van Zyl L.J."/>
            <person name="Trindade M."/>
        </authorList>
    </citation>
    <scope>NUCLEOTIDE SEQUENCE [LARGE SCALE GENOMIC DNA]</scope>
    <source>
        <strain evidence="3 4">XOM25</strain>
    </source>
</reference>
<dbReference type="KEGG" id="tvd:SG34_032440"/>